<dbReference type="OrthoDB" id="9802003at2"/>
<dbReference type="InterPro" id="IPR051405">
    <property type="entry name" value="phD/YefM_antitoxin"/>
</dbReference>
<evidence type="ECO:0000256" key="2">
    <source>
        <dbReference type="RuleBase" id="RU362080"/>
    </source>
</evidence>
<dbReference type="STRING" id="1630136.AS592_11310"/>
<dbReference type="EMBL" id="LNKT01000001">
    <property type="protein sequence ID" value="KYJ87673.1"/>
    <property type="molecule type" value="Genomic_DNA"/>
</dbReference>
<evidence type="ECO:0000313" key="4">
    <source>
        <dbReference type="Proteomes" id="UP000075359"/>
    </source>
</evidence>
<dbReference type="InterPro" id="IPR036165">
    <property type="entry name" value="YefM-like_sf"/>
</dbReference>
<name>A0A151CK84_9BACT</name>
<dbReference type="Pfam" id="PF02604">
    <property type="entry name" value="PhdYeFM_antitox"/>
    <property type="match status" value="1"/>
</dbReference>
<dbReference type="InterPro" id="IPR006442">
    <property type="entry name" value="Antitoxin_Phd/YefM"/>
</dbReference>
<dbReference type="NCBIfam" id="TIGR01552">
    <property type="entry name" value="phd_fam"/>
    <property type="match status" value="1"/>
</dbReference>
<dbReference type="PANTHER" id="PTHR33713:SF6">
    <property type="entry name" value="ANTITOXIN YEFM"/>
    <property type="match status" value="1"/>
</dbReference>
<comment type="caution">
    <text evidence="3">The sequence shown here is derived from an EMBL/GenBank/DDBJ whole genome shotgun (WGS) entry which is preliminary data.</text>
</comment>
<comment type="function">
    <text evidence="2">Antitoxin component of a type II toxin-antitoxin (TA) system.</text>
</comment>
<evidence type="ECO:0000256" key="1">
    <source>
        <dbReference type="ARBA" id="ARBA00009981"/>
    </source>
</evidence>
<dbReference type="PANTHER" id="PTHR33713">
    <property type="entry name" value="ANTITOXIN YAFN-RELATED"/>
    <property type="match status" value="1"/>
</dbReference>
<reference evidence="3 4" key="1">
    <citation type="submission" date="2015-11" db="EMBL/GenBank/DDBJ databases">
        <title>Draft genome of Sulfurovum riftiae 1812E, a member of the Epsilonproteobacteria isolated from the tube of the deep-sea hydrothermal vent tubewom Riftia pachyptila.</title>
        <authorList>
            <person name="Vetriani C."/>
            <person name="Giovannelli D."/>
        </authorList>
    </citation>
    <scope>NUCLEOTIDE SEQUENCE [LARGE SCALE GENOMIC DNA]</scope>
    <source>
        <strain evidence="3 4">1812E</strain>
    </source>
</reference>
<dbReference type="RefSeq" id="WP_067328707.1">
    <property type="nucleotide sequence ID" value="NZ_LNKT01000001.1"/>
</dbReference>
<dbReference type="Proteomes" id="UP000075359">
    <property type="component" value="Unassembled WGS sequence"/>
</dbReference>
<protein>
    <recommendedName>
        <fullName evidence="2">Antitoxin</fullName>
    </recommendedName>
</protein>
<organism evidence="3 4">
    <name type="scientific">Sulfurovum riftiae</name>
    <dbReference type="NCBI Taxonomy" id="1630136"/>
    <lineage>
        <taxon>Bacteria</taxon>
        <taxon>Pseudomonadati</taxon>
        <taxon>Campylobacterota</taxon>
        <taxon>Epsilonproteobacteria</taxon>
        <taxon>Campylobacterales</taxon>
        <taxon>Sulfurovaceae</taxon>
        <taxon>Sulfurovum</taxon>
    </lineage>
</organism>
<sequence length="84" mass="9565">MQAVNYTAARNNLKSIIDNVCDNNEEVIVTTKNDKSVVIISLDEYNKTHAQLKRDVQQAIAEIERGDYMSIDEAFEKAKKAYRA</sequence>
<keyword evidence="4" id="KW-1185">Reference proteome</keyword>
<dbReference type="Gene3D" id="3.40.1620.10">
    <property type="entry name" value="YefM-like domain"/>
    <property type="match status" value="1"/>
</dbReference>
<evidence type="ECO:0000313" key="3">
    <source>
        <dbReference type="EMBL" id="KYJ87673.1"/>
    </source>
</evidence>
<dbReference type="SUPFAM" id="SSF143120">
    <property type="entry name" value="YefM-like"/>
    <property type="match status" value="1"/>
</dbReference>
<comment type="similarity">
    <text evidence="1 2">Belongs to the phD/YefM antitoxin family.</text>
</comment>
<proteinExistence type="inferred from homology"/>
<accession>A0A151CK84</accession>
<dbReference type="AlphaFoldDB" id="A0A151CK84"/>
<gene>
    <name evidence="3" type="ORF">AS592_11310</name>
</gene>